<dbReference type="GO" id="GO:0003684">
    <property type="term" value="F:damaged DNA binding"/>
    <property type="evidence" value="ECO:0007669"/>
    <property type="project" value="TreeGrafter"/>
</dbReference>
<dbReference type="PANTHER" id="PTHR23240">
    <property type="entry name" value="DNA CROSS-LINK REPAIR PROTEIN PSO2/SNM1-RELATED"/>
    <property type="match status" value="1"/>
</dbReference>
<proteinExistence type="inferred from homology"/>
<dbReference type="GO" id="GO:0005634">
    <property type="term" value="C:nucleus"/>
    <property type="evidence" value="ECO:0007669"/>
    <property type="project" value="UniProtKB-SubCell"/>
</dbReference>
<comment type="similarity">
    <text evidence="2">Belongs to the DNA repair metallo-beta-lactamase (DRMBL) family.</text>
</comment>
<dbReference type="RefSeq" id="XP_457765.2">
    <property type="nucleotide sequence ID" value="XM_457765.1"/>
</dbReference>
<name>Q6BVK4_DEBHA</name>
<feature type="compositionally biased region" description="Basic and acidic residues" evidence="6">
    <location>
        <begin position="119"/>
        <end position="138"/>
    </location>
</feature>
<dbReference type="AlphaFoldDB" id="Q6BVK4"/>
<evidence type="ECO:0000256" key="2">
    <source>
        <dbReference type="ARBA" id="ARBA00010304"/>
    </source>
</evidence>
<dbReference type="GO" id="GO:0036297">
    <property type="term" value="P:interstrand cross-link repair"/>
    <property type="evidence" value="ECO:0007669"/>
    <property type="project" value="TreeGrafter"/>
</dbReference>
<sequence length="712" mass="81809">MPVNQKKTSIIAKRQRSIFEFTQTGNDIDVQNSFNPCEVIDLTDDAESFGVKLEQEEINTGGEIEAMGERELDVDAVNCPMCNRSLVDFSMDNRILHIEECLSLVTLKEDVPTITSESSDLKKEEINGTNKSDVDTGRNKRKNRHVLPSDKEKEKYLNKKAKIEHSKPKVIKPPASISASRSKAQIPDVKVLTFPASVNSNYQIAVDAFNYSPHELINKYFLTHFHSDHYGGITKKWCYERVFKDGDDFEDESKYKKIIFCSTITAKLLSLRFRIDPKFIMPLETNRRYLIQSFDTDVETEDGFIQTDDLMLPGLFVTPITANHCPGSVIFLFESLSNNGQRLRVLHCGDFRVNREILDHPRLLTFNIANQGDLCLDKVYLDTTYMSPSYNFPKQELVCNTVSDMFYDLIYSQGETETTDSLFTTWFGVLKQSRITDFITKRDNQYKKKKFLVLIGTYVIGKERLAISISQRLNNCPIYVSTINSRNDKVDLVKSFDDNYLNQVLTTDDLGGSDSECMVHLVPMKIVSSLEELSNYFNHNRYFERFERCVGLRPTGWSFSNKYASTYKDEQDSNMQHSSDLNRLSSSCQDLVKIMKTEPTFSFIENILPQSPLSSLISKSKKVNHDESLYRIYTLPYSEHSSFRELSFFAIFLKIKVIIPTVNISDESSIIKMDSIIKSWELIREYKMNPGSTQELESNVARGIQDLCIEDF</sequence>
<dbReference type="CDD" id="cd16273">
    <property type="entry name" value="SNM1A-1C-like_MBL-fold"/>
    <property type="match status" value="1"/>
</dbReference>
<dbReference type="Gene3D" id="3.60.15.10">
    <property type="entry name" value="Ribonuclease Z/Hydroxyacylglutathione hydrolase-like"/>
    <property type="match status" value="1"/>
</dbReference>
<keyword evidence="3" id="KW-0227">DNA damage</keyword>
<dbReference type="Pfam" id="PF07522">
    <property type="entry name" value="DRMBL"/>
    <property type="match status" value="1"/>
</dbReference>
<accession>Q6BVK4</accession>
<dbReference type="GO" id="GO:0006303">
    <property type="term" value="P:double-strand break repair via nonhomologous end joining"/>
    <property type="evidence" value="ECO:0007669"/>
    <property type="project" value="TreeGrafter"/>
</dbReference>
<dbReference type="GO" id="GO:0035312">
    <property type="term" value="F:5'-3' DNA exonuclease activity"/>
    <property type="evidence" value="ECO:0007669"/>
    <property type="project" value="TreeGrafter"/>
</dbReference>
<evidence type="ECO:0000313" key="9">
    <source>
        <dbReference type="Proteomes" id="UP000000599"/>
    </source>
</evidence>
<organism evidence="8 9">
    <name type="scientific">Debaryomyces hansenii (strain ATCC 36239 / CBS 767 / BCRC 21394 / JCM 1990 / NBRC 0083 / IGC 2968)</name>
    <name type="common">Yeast</name>
    <name type="synonym">Torulaspora hansenii</name>
    <dbReference type="NCBI Taxonomy" id="284592"/>
    <lineage>
        <taxon>Eukaryota</taxon>
        <taxon>Fungi</taxon>
        <taxon>Dikarya</taxon>
        <taxon>Ascomycota</taxon>
        <taxon>Saccharomycotina</taxon>
        <taxon>Pichiomycetes</taxon>
        <taxon>Debaryomycetaceae</taxon>
        <taxon>Debaryomyces</taxon>
    </lineage>
</organism>
<evidence type="ECO:0000256" key="5">
    <source>
        <dbReference type="ARBA" id="ARBA00023242"/>
    </source>
</evidence>
<evidence type="ECO:0000259" key="7">
    <source>
        <dbReference type="Pfam" id="PF07522"/>
    </source>
</evidence>
<dbReference type="FunCoup" id="Q6BVK4">
    <property type="interactions" value="230"/>
</dbReference>
<evidence type="ECO:0000256" key="1">
    <source>
        <dbReference type="ARBA" id="ARBA00004123"/>
    </source>
</evidence>
<dbReference type="Proteomes" id="UP000000599">
    <property type="component" value="Chromosome C"/>
</dbReference>
<dbReference type="STRING" id="284592.Q6BVK4"/>
<dbReference type="PANTHER" id="PTHR23240:SF6">
    <property type="entry name" value="DNA CROSS-LINK REPAIR 1A PROTEIN"/>
    <property type="match status" value="1"/>
</dbReference>
<dbReference type="InterPro" id="IPR011084">
    <property type="entry name" value="DRMBL"/>
</dbReference>
<dbReference type="HOGENOM" id="CLU_005260_5_1_1"/>
<feature type="domain" description="DNA repair metallo-beta-lactamase" evidence="7">
    <location>
        <begin position="513"/>
        <end position="664"/>
    </location>
</feature>
<reference evidence="8 9" key="1">
    <citation type="journal article" date="2004" name="Nature">
        <title>Genome evolution in yeasts.</title>
        <authorList>
            <consortium name="Genolevures"/>
            <person name="Dujon B."/>
            <person name="Sherman D."/>
            <person name="Fischer G."/>
            <person name="Durrens P."/>
            <person name="Casaregola S."/>
            <person name="Lafontaine I."/>
            <person name="de Montigny J."/>
            <person name="Marck C."/>
            <person name="Neuveglise C."/>
            <person name="Talla E."/>
            <person name="Goffard N."/>
            <person name="Frangeul L."/>
            <person name="Aigle M."/>
            <person name="Anthouard V."/>
            <person name="Babour A."/>
            <person name="Barbe V."/>
            <person name="Barnay S."/>
            <person name="Blanchin S."/>
            <person name="Beckerich J.M."/>
            <person name="Beyne E."/>
            <person name="Bleykasten C."/>
            <person name="Boisrame A."/>
            <person name="Boyer J."/>
            <person name="Cattolico L."/>
            <person name="Confanioleri F."/>
            <person name="de Daruvar A."/>
            <person name="Despons L."/>
            <person name="Fabre E."/>
            <person name="Fairhead C."/>
            <person name="Ferry-Dumazet H."/>
            <person name="Groppi A."/>
            <person name="Hantraye F."/>
            <person name="Hennequin C."/>
            <person name="Jauniaux N."/>
            <person name="Joyet P."/>
            <person name="Kachouri R."/>
            <person name="Kerrest A."/>
            <person name="Koszul R."/>
            <person name="Lemaire M."/>
            <person name="Lesur I."/>
            <person name="Ma L."/>
            <person name="Muller H."/>
            <person name="Nicaud J.M."/>
            <person name="Nikolski M."/>
            <person name="Oztas S."/>
            <person name="Ozier-Kalogeropoulos O."/>
            <person name="Pellenz S."/>
            <person name="Potier S."/>
            <person name="Richard G.F."/>
            <person name="Straub M.L."/>
            <person name="Suleau A."/>
            <person name="Swennene D."/>
            <person name="Tekaia F."/>
            <person name="Wesolowski-Louvel M."/>
            <person name="Westhof E."/>
            <person name="Wirth B."/>
            <person name="Zeniou-Meyer M."/>
            <person name="Zivanovic I."/>
            <person name="Bolotin-Fukuhara M."/>
            <person name="Thierry A."/>
            <person name="Bouchier C."/>
            <person name="Caudron B."/>
            <person name="Scarpelli C."/>
            <person name="Gaillardin C."/>
            <person name="Weissenbach J."/>
            <person name="Wincker P."/>
            <person name="Souciet J.L."/>
        </authorList>
    </citation>
    <scope>NUCLEOTIDE SEQUENCE [LARGE SCALE GENOMIC DNA]</scope>
    <source>
        <strain evidence="9">ATCC 36239 / CBS 767 / BCRC 21394 / JCM 1990 / NBRC 0083 / IGC 2968</strain>
    </source>
</reference>
<dbReference type="VEuPathDB" id="FungiDB:DEHA2C01936g"/>
<dbReference type="InterPro" id="IPR036866">
    <property type="entry name" value="RibonucZ/Hydroxyglut_hydro"/>
</dbReference>
<evidence type="ECO:0000313" key="8">
    <source>
        <dbReference type="EMBL" id="CAG85801.2"/>
    </source>
</evidence>
<evidence type="ECO:0000256" key="3">
    <source>
        <dbReference type="ARBA" id="ARBA00022763"/>
    </source>
</evidence>
<dbReference type="OrthoDB" id="262529at2759"/>
<dbReference type="OMA" id="PITANHC"/>
<gene>
    <name evidence="8" type="ordered locus">DEHA2C01936g</name>
</gene>
<protein>
    <submittedName>
        <fullName evidence="8">DEHA2C01936p</fullName>
    </submittedName>
</protein>
<evidence type="ECO:0000256" key="4">
    <source>
        <dbReference type="ARBA" id="ARBA00023204"/>
    </source>
</evidence>
<dbReference type="GeneID" id="2900006"/>
<dbReference type="EMBL" id="CR382135">
    <property type="protein sequence ID" value="CAG85801.2"/>
    <property type="molecule type" value="Genomic_DNA"/>
</dbReference>
<evidence type="ECO:0000256" key="6">
    <source>
        <dbReference type="SAM" id="MobiDB-lite"/>
    </source>
</evidence>
<dbReference type="InParanoid" id="Q6BVK4"/>
<dbReference type="eggNOG" id="KOG1361">
    <property type="taxonomic scope" value="Eukaryota"/>
</dbReference>
<comment type="subcellular location">
    <subcellularLocation>
        <location evidence="1">Nucleus</location>
    </subcellularLocation>
</comment>
<keyword evidence="4" id="KW-0234">DNA repair</keyword>
<feature type="region of interest" description="Disordered" evidence="6">
    <location>
        <begin position="114"/>
        <end position="151"/>
    </location>
</feature>
<dbReference type="Gene3D" id="3.40.50.12650">
    <property type="match status" value="1"/>
</dbReference>
<keyword evidence="5" id="KW-0539">Nucleus</keyword>
<dbReference type="KEGG" id="dha:DEHA2C01936g"/>
<keyword evidence="9" id="KW-1185">Reference proteome</keyword>
<dbReference type="SUPFAM" id="SSF56281">
    <property type="entry name" value="Metallo-hydrolase/oxidoreductase"/>
    <property type="match status" value="1"/>
</dbReference>